<comment type="domain">
    <text evidence="8">The N-terminal domain determines nucleotide recognition and specific binding, while the C-terminal domain determines the specific binding to the target protein.</text>
</comment>
<name>A0A5Q2TK24_9BACI</name>
<evidence type="ECO:0000313" key="10">
    <source>
        <dbReference type="EMBL" id="QGH34230.1"/>
    </source>
</evidence>
<evidence type="ECO:0000256" key="5">
    <source>
        <dbReference type="ARBA" id="ARBA00022842"/>
    </source>
</evidence>
<evidence type="ECO:0000256" key="7">
    <source>
        <dbReference type="ARBA" id="ARBA00023150"/>
    </source>
</evidence>
<dbReference type="GO" id="GO:0005525">
    <property type="term" value="F:GTP binding"/>
    <property type="evidence" value="ECO:0007669"/>
    <property type="project" value="UniProtKB-UniRule"/>
</dbReference>
<dbReference type="Gene3D" id="3.90.550.10">
    <property type="entry name" value="Spore Coat Polysaccharide Biosynthesis Protein SpsA, Chain A"/>
    <property type="match status" value="1"/>
</dbReference>
<proteinExistence type="inferred from homology"/>
<dbReference type="GO" id="GO:0006777">
    <property type="term" value="P:Mo-molybdopterin cofactor biosynthetic process"/>
    <property type="evidence" value="ECO:0007669"/>
    <property type="project" value="UniProtKB-KW"/>
</dbReference>
<keyword evidence="2 8" id="KW-0808">Transferase</keyword>
<feature type="domain" description="MobA-like NTP transferase" evidence="9">
    <location>
        <begin position="6"/>
        <end position="161"/>
    </location>
</feature>
<evidence type="ECO:0000256" key="8">
    <source>
        <dbReference type="HAMAP-Rule" id="MF_00316"/>
    </source>
</evidence>
<dbReference type="InterPro" id="IPR029044">
    <property type="entry name" value="Nucleotide-diphossugar_trans"/>
</dbReference>
<dbReference type="Proteomes" id="UP000339690">
    <property type="component" value="Chromosome"/>
</dbReference>
<keyword evidence="7 8" id="KW-0501">Molybdenum cofactor biosynthesis</keyword>
<dbReference type="EC" id="2.7.7.77" evidence="8"/>
<dbReference type="RefSeq" id="WP_153791078.1">
    <property type="nucleotide sequence ID" value="NZ_CP045915.1"/>
</dbReference>
<feature type="binding site" evidence="8">
    <location>
        <begin position="9"/>
        <end position="11"/>
    </location>
    <ligand>
        <name>GTP</name>
        <dbReference type="ChEBI" id="CHEBI:37565"/>
    </ligand>
</feature>
<comment type="cofactor">
    <cofactor evidence="8">
        <name>Mg(2+)</name>
        <dbReference type="ChEBI" id="CHEBI:18420"/>
    </cofactor>
</comment>
<reference evidence="10 11" key="1">
    <citation type="submission" date="2019-11" db="EMBL/GenBank/DDBJ databases">
        <title>Gracilibacillus salitolerans sp. nov., a moderate halophile isolated from a saline soil in northwest China.</title>
        <authorList>
            <person name="Gan L."/>
        </authorList>
    </citation>
    <scope>NUCLEOTIDE SEQUENCE [LARGE SCALE GENOMIC DNA]</scope>
    <source>
        <strain evidence="10 11">SCU50</strain>
    </source>
</reference>
<evidence type="ECO:0000313" key="11">
    <source>
        <dbReference type="Proteomes" id="UP000339690"/>
    </source>
</evidence>
<dbReference type="SUPFAM" id="SSF53448">
    <property type="entry name" value="Nucleotide-diphospho-sugar transferases"/>
    <property type="match status" value="1"/>
</dbReference>
<evidence type="ECO:0000259" key="9">
    <source>
        <dbReference type="Pfam" id="PF12804"/>
    </source>
</evidence>
<evidence type="ECO:0000256" key="6">
    <source>
        <dbReference type="ARBA" id="ARBA00023134"/>
    </source>
</evidence>
<protein>
    <recommendedName>
        <fullName evidence="8">Probable molybdenum cofactor guanylyltransferase</fullName>
        <shortName evidence="8">MoCo guanylyltransferase</shortName>
        <ecNumber evidence="8">2.7.7.77</ecNumber>
    </recommendedName>
    <alternativeName>
        <fullName evidence="8">GTP:molybdopterin guanylyltransferase</fullName>
    </alternativeName>
    <alternativeName>
        <fullName evidence="8">Mo-MPT guanylyltransferase</fullName>
    </alternativeName>
    <alternativeName>
        <fullName evidence="8">Molybdopterin guanylyltransferase</fullName>
    </alternativeName>
    <alternativeName>
        <fullName evidence="8">Molybdopterin-guanine dinucleotide synthase</fullName>
        <shortName evidence="8">MGD synthase</shortName>
    </alternativeName>
</protein>
<dbReference type="Pfam" id="PF12804">
    <property type="entry name" value="NTP_transf_3"/>
    <property type="match status" value="1"/>
</dbReference>
<dbReference type="GO" id="GO:0046872">
    <property type="term" value="F:metal ion binding"/>
    <property type="evidence" value="ECO:0007669"/>
    <property type="project" value="UniProtKB-KW"/>
</dbReference>
<feature type="binding site" evidence="8">
    <location>
        <position position="21"/>
    </location>
    <ligand>
        <name>GTP</name>
        <dbReference type="ChEBI" id="CHEBI:37565"/>
    </ligand>
</feature>
<dbReference type="KEGG" id="grc:GI584_09420"/>
<dbReference type="InterPro" id="IPR025877">
    <property type="entry name" value="MobA-like_NTP_Trfase"/>
</dbReference>
<evidence type="ECO:0000256" key="2">
    <source>
        <dbReference type="ARBA" id="ARBA00022679"/>
    </source>
</evidence>
<dbReference type="CDD" id="cd02503">
    <property type="entry name" value="MobA"/>
    <property type="match status" value="1"/>
</dbReference>
<feature type="binding site" evidence="8">
    <location>
        <position position="68"/>
    </location>
    <ligand>
        <name>GTP</name>
        <dbReference type="ChEBI" id="CHEBI:37565"/>
    </ligand>
</feature>
<comment type="function">
    <text evidence="8">Transfers a GMP moiety from GTP to Mo-molybdopterin (Mo-MPT) cofactor (Moco or molybdenum cofactor) to form Mo-molybdopterin guanine dinucleotide (Mo-MGD) cofactor.</text>
</comment>
<dbReference type="GO" id="GO:0061603">
    <property type="term" value="F:molybdenum cofactor guanylyltransferase activity"/>
    <property type="evidence" value="ECO:0007669"/>
    <property type="project" value="UniProtKB-EC"/>
</dbReference>
<dbReference type="PANTHER" id="PTHR19136:SF81">
    <property type="entry name" value="MOLYBDENUM COFACTOR GUANYLYLTRANSFERASE"/>
    <property type="match status" value="1"/>
</dbReference>
<keyword evidence="3 8" id="KW-0479">Metal-binding</keyword>
<dbReference type="HAMAP" id="MF_00316">
    <property type="entry name" value="MobA"/>
    <property type="match status" value="1"/>
</dbReference>
<evidence type="ECO:0000256" key="1">
    <source>
        <dbReference type="ARBA" id="ARBA00022490"/>
    </source>
</evidence>
<evidence type="ECO:0000256" key="4">
    <source>
        <dbReference type="ARBA" id="ARBA00022741"/>
    </source>
</evidence>
<evidence type="ECO:0000256" key="3">
    <source>
        <dbReference type="ARBA" id="ARBA00022723"/>
    </source>
</evidence>
<comment type="similarity">
    <text evidence="8">Belongs to the MobA family.</text>
</comment>
<feature type="binding site" evidence="8">
    <location>
        <position position="99"/>
    </location>
    <ligand>
        <name>Mg(2+)</name>
        <dbReference type="ChEBI" id="CHEBI:18420"/>
    </ligand>
</feature>
<keyword evidence="11" id="KW-1185">Reference proteome</keyword>
<sequence>MEIISGIVLNGGKSSRFKEDKAFASYKGNLFYENALKVMLACVDNTYLVMRDNHSVPQDFENIKVRTDLERFKGQGPLAGIYSAMTDSTASWYLVLPVDTPLMEPPILKKLISYIDDNVDAIVPRVNGRMQPLIALYKLGTIQVMEQQLLAKKRSMHQLLGRLTVRYVDFSAEDEKYFINVNTQEEYQRYLRD</sequence>
<gene>
    <name evidence="8" type="primary">mobA</name>
    <name evidence="10" type="ORF">GI584_09420</name>
</gene>
<organism evidence="10 11">
    <name type="scientific">Gracilibacillus salitolerans</name>
    <dbReference type="NCBI Taxonomy" id="2663022"/>
    <lineage>
        <taxon>Bacteria</taxon>
        <taxon>Bacillati</taxon>
        <taxon>Bacillota</taxon>
        <taxon>Bacilli</taxon>
        <taxon>Bacillales</taxon>
        <taxon>Bacillaceae</taxon>
        <taxon>Gracilibacillus</taxon>
    </lineage>
</organism>
<dbReference type="EMBL" id="CP045915">
    <property type="protein sequence ID" value="QGH34230.1"/>
    <property type="molecule type" value="Genomic_DNA"/>
</dbReference>
<comment type="subcellular location">
    <subcellularLocation>
        <location evidence="8">Cytoplasm</location>
    </subcellularLocation>
</comment>
<keyword evidence="5 8" id="KW-0460">Magnesium</keyword>
<dbReference type="PANTHER" id="PTHR19136">
    <property type="entry name" value="MOLYBDENUM COFACTOR GUANYLYLTRANSFERASE"/>
    <property type="match status" value="1"/>
</dbReference>
<keyword evidence="6 8" id="KW-0342">GTP-binding</keyword>
<comment type="catalytic activity">
    <reaction evidence="8">
        <text>Mo-molybdopterin + GTP + H(+) = Mo-molybdopterin guanine dinucleotide + diphosphate</text>
        <dbReference type="Rhea" id="RHEA:34243"/>
        <dbReference type="ChEBI" id="CHEBI:15378"/>
        <dbReference type="ChEBI" id="CHEBI:33019"/>
        <dbReference type="ChEBI" id="CHEBI:37565"/>
        <dbReference type="ChEBI" id="CHEBI:71302"/>
        <dbReference type="ChEBI" id="CHEBI:71310"/>
        <dbReference type="EC" id="2.7.7.77"/>
    </reaction>
</comment>
<accession>A0A5Q2TK24</accession>
<dbReference type="AlphaFoldDB" id="A0A5Q2TK24"/>
<dbReference type="InterPro" id="IPR013482">
    <property type="entry name" value="Molybde_CF_guanTrfase"/>
</dbReference>
<comment type="caution">
    <text evidence="8">Lacks conserved residue(s) required for the propagation of feature annotation.</text>
</comment>
<keyword evidence="4 8" id="KW-0547">Nucleotide-binding</keyword>
<dbReference type="GO" id="GO:0005737">
    <property type="term" value="C:cytoplasm"/>
    <property type="evidence" value="ECO:0007669"/>
    <property type="project" value="UniProtKB-SubCell"/>
</dbReference>
<feature type="binding site" evidence="8">
    <location>
        <position position="99"/>
    </location>
    <ligand>
        <name>GTP</name>
        <dbReference type="ChEBI" id="CHEBI:37565"/>
    </ligand>
</feature>
<keyword evidence="1 8" id="KW-0963">Cytoplasm</keyword>